<dbReference type="Pfam" id="PF09709">
    <property type="entry name" value="Cas_Csd1"/>
    <property type="match status" value="1"/>
</dbReference>
<sequence length="577" mass="63452">MSMLASLVRAHDRNEKAPPYGFSSEKIGFCVVLRTDGSVAEVVDLRDTDKKRSPRMLLVPQAVKRTAGIAPNFLWDKSAYVLGVTAGEGKRTAEEHARFRDKHLEWLAEATDEGLVALRRFLEGWQAEAFVPPLWPDDLRDQNLVFRLASEFTFLHDRPAAKALWRQIGAEGASEPQICLVTGEAGPVARLHPSIKGVWEAQSSGASLVSFNLDAFTSYGHEQGDNAPVSEAAAFAYTTALNGFLADKRHRIQIGDASTVFWADCADAATAGEAESLFAAYYDKASEDDLAAGKIGGRLEEIRSGAQLDKFAPELAKGVRFYVLGLAPNAARLSVRFYWTSDFGTLTANYQRYLSDTKLTPPPRDGWPPLWRYLVELAVQGKRENVPPLIAGEWMRAILTGAPYPLTLLSTTLMRIRADGEVNALRAAILKSVLIRNFKSKEAPVALDPANTNKGYMLGRLFAVYEEVQRGALGGNVNATIKDKFYGAASATPQKVFRTLDAGSQNHFSKLRKQSPGRAVNLEKLLTSITDLMDPGNDPIPASLNAAEQALFGIGYYHQRSDFFRKHDDKTSEEPVK</sequence>
<dbReference type="CDD" id="cd09757">
    <property type="entry name" value="Cas8c_I-C"/>
    <property type="match status" value="1"/>
</dbReference>
<accession>A0A159YY58</accession>
<dbReference type="PATRIC" id="fig|1335048.3.peg.120"/>
<dbReference type="RefSeq" id="WP_066808537.1">
    <property type="nucleotide sequence ID" value="NZ_CP012661.1"/>
</dbReference>
<reference evidence="1 2" key="1">
    <citation type="submission" date="2015-09" db="EMBL/GenBank/DDBJ databases">
        <title>Complete genome sequence of Defluviimonas alba cai42t isolated from an oilfield in Xinjiang.</title>
        <authorList>
            <person name="Geng S."/>
            <person name="Pan X."/>
            <person name="Wu X."/>
        </authorList>
    </citation>
    <scope>NUCLEOTIDE SEQUENCE [LARGE SCALE GENOMIC DNA]</scope>
    <source>
        <strain evidence="2">cai42</strain>
    </source>
</reference>
<dbReference type="AlphaFoldDB" id="A0A159YY58"/>
<dbReference type="Proteomes" id="UP000076128">
    <property type="component" value="Chromosome"/>
</dbReference>
<keyword evidence="2" id="KW-1185">Reference proteome</keyword>
<dbReference type="KEGG" id="daa:AKL17_0114"/>
<dbReference type="STRING" id="1335048.AKL17_0114"/>
<dbReference type="NCBIfam" id="TIGR01863">
    <property type="entry name" value="cas_Csd1"/>
    <property type="match status" value="1"/>
</dbReference>
<dbReference type="InterPro" id="IPR010144">
    <property type="entry name" value="CRISPR-assoc_prot_Csd1-typ"/>
</dbReference>
<name>A0A159YY58_9RHOB</name>
<evidence type="ECO:0000313" key="2">
    <source>
        <dbReference type="Proteomes" id="UP000076128"/>
    </source>
</evidence>
<dbReference type="EMBL" id="CP012661">
    <property type="protein sequence ID" value="AMY67376.1"/>
    <property type="molecule type" value="Genomic_DNA"/>
</dbReference>
<evidence type="ECO:0000313" key="1">
    <source>
        <dbReference type="EMBL" id="AMY67376.1"/>
    </source>
</evidence>
<protein>
    <submittedName>
        <fullName evidence="1">CRISPR-associated Csd1 family protein</fullName>
    </submittedName>
</protein>
<proteinExistence type="predicted"/>
<dbReference type="OrthoDB" id="9778918at2"/>
<gene>
    <name evidence="1" type="ORF">AKL17_0114</name>
</gene>
<organism evidence="1 2">
    <name type="scientific">Frigidibacter mobilis</name>
    <dbReference type="NCBI Taxonomy" id="1335048"/>
    <lineage>
        <taxon>Bacteria</taxon>
        <taxon>Pseudomonadati</taxon>
        <taxon>Pseudomonadota</taxon>
        <taxon>Alphaproteobacteria</taxon>
        <taxon>Rhodobacterales</taxon>
        <taxon>Paracoccaceae</taxon>
        <taxon>Frigidibacter</taxon>
    </lineage>
</organism>